<dbReference type="CDD" id="cd09596">
    <property type="entry name" value="M36"/>
    <property type="match status" value="1"/>
</dbReference>
<dbReference type="InterPro" id="IPR026444">
    <property type="entry name" value="Secre_tail"/>
</dbReference>
<dbReference type="SUPFAM" id="SSF55486">
    <property type="entry name" value="Metalloproteases ('zincins'), catalytic domain"/>
    <property type="match status" value="1"/>
</dbReference>
<keyword evidence="6" id="KW-0479">Metal-binding</keyword>
<gene>
    <name evidence="14" type="ORF">SAMN05421825_3466</name>
</gene>
<comment type="subcellular location">
    <subcellularLocation>
        <location evidence="2">Secreted</location>
    </subcellularLocation>
</comment>
<evidence type="ECO:0000256" key="3">
    <source>
        <dbReference type="ARBA" id="ARBA00006006"/>
    </source>
</evidence>
<dbReference type="GO" id="GO:0005615">
    <property type="term" value="C:extracellular space"/>
    <property type="evidence" value="ECO:0007669"/>
    <property type="project" value="InterPro"/>
</dbReference>
<proteinExistence type="inferred from homology"/>
<dbReference type="RefSeq" id="WP_089874669.1">
    <property type="nucleotide sequence ID" value="NZ_FNBH01000004.1"/>
</dbReference>
<keyword evidence="5" id="KW-0645">Protease</keyword>
<dbReference type="Gene3D" id="1.10.390.10">
    <property type="entry name" value="Neutral Protease Domain 2"/>
    <property type="match status" value="1"/>
</dbReference>
<evidence type="ECO:0000313" key="14">
    <source>
        <dbReference type="EMBL" id="SDG48029.1"/>
    </source>
</evidence>
<name>A0A1G7ULQ8_9FLAO</name>
<dbReference type="PANTHER" id="PTHR33478">
    <property type="entry name" value="EXTRACELLULAR METALLOPROTEINASE MEP"/>
    <property type="match status" value="1"/>
</dbReference>
<evidence type="ECO:0000256" key="2">
    <source>
        <dbReference type="ARBA" id="ARBA00004613"/>
    </source>
</evidence>
<dbReference type="GO" id="GO:0008270">
    <property type="term" value="F:zinc ion binding"/>
    <property type="evidence" value="ECO:0007669"/>
    <property type="project" value="InterPro"/>
</dbReference>
<dbReference type="InterPro" id="IPR003137">
    <property type="entry name" value="PA_domain"/>
</dbReference>
<feature type="domain" description="PA" evidence="12">
    <location>
        <begin position="438"/>
        <end position="522"/>
    </location>
</feature>
<evidence type="ECO:0000256" key="6">
    <source>
        <dbReference type="ARBA" id="ARBA00022723"/>
    </source>
</evidence>
<dbReference type="GO" id="GO:0004222">
    <property type="term" value="F:metalloendopeptidase activity"/>
    <property type="evidence" value="ECO:0007669"/>
    <property type="project" value="InterPro"/>
</dbReference>
<accession>A0A1G7ULQ8</accession>
<dbReference type="EMBL" id="FNBH01000004">
    <property type="protein sequence ID" value="SDG48029.1"/>
    <property type="molecule type" value="Genomic_DNA"/>
</dbReference>
<sequence>MKLNIQNTIRVTTAAIALMAGNYTNAQSNDRDIIEQYLAAGKTTFGKTFDIIHTSQRKSSEGTITNIQQTYKGVPIYGAISSVLIRESSVKYISDNFMSVPENVSVTRPSFDIRKDFSSVLSSEKLNGDLSDYTFEGRKSNTVVSKLVYFPTEKGDLQLSYALNFFEKGTNNYWDIIVDANTGKVIEKTNLTVSCQFHDHKYSTEHQLDLVPHRSGNETISEKSNNYSSLVDNASYRVYAFPVESPNFGQRTLETNPWFLDASPLGWQNDGDESYNITRGNNAYAYTDLNGSNAFGASANGGSQKLFDFPLDLNMPVNSYTDASITNLFYVTNKMHDIFYRYGFDEAGRNFQSNNFGKGEPFTDFDPVLSESRDGASLNNANFATPQDGFSPRMQMYLWRYGYLLSYNAPSDLVGRKPESGYNVDFGGAFPVNSPLTADVAIAAPADGCTNLTNTDLTGKIALIQRGTCNFDVKFKKAQDKGAKGVIIYNPTPSQTIINMSGTDGTVTIPGILIDNEEGELIKSKIENGTTVNVNLKYNTFDIDGSLDNGVIAHEYTHGISTRSIGNGYSCLNTAYANEQMGEGWSDFFALMVTNKADATAAQPRSTGSFVANQKADGAGIRPAKYSTDFSINDYTYGDTNGKYIDTGSGLAVDVHGVGFIWATMLWDLHWKFAEKYGFSNDIANNPDSGSGKVVKLVMEAMKIQGCYPNFVSGRDAVLAADANLNNGENKCMIWETFARRGLGFNAKTGLTRGILPNAISDQIEDFTVPSECSLGTADVSVGKKITLYPNPANKEVFIKTNAVKILGKLRVSIFDLSGRKIDEQMIDPDANQPVNTAGLPSGTYLISGDGIGVNFSSKLIINK</sequence>
<evidence type="ECO:0000313" key="15">
    <source>
        <dbReference type="Proteomes" id="UP000199203"/>
    </source>
</evidence>
<dbReference type="Proteomes" id="UP000199203">
    <property type="component" value="Unassembled WGS sequence"/>
</dbReference>
<dbReference type="Pfam" id="PF18962">
    <property type="entry name" value="Por_Secre_tail"/>
    <property type="match status" value="1"/>
</dbReference>
<dbReference type="GO" id="GO:0006508">
    <property type="term" value="P:proteolysis"/>
    <property type="evidence" value="ECO:0007669"/>
    <property type="project" value="UniProtKB-KW"/>
</dbReference>
<dbReference type="Gene3D" id="3.50.30.30">
    <property type="match status" value="1"/>
</dbReference>
<dbReference type="CDD" id="cd04818">
    <property type="entry name" value="PA_subtilisin_1"/>
    <property type="match status" value="1"/>
</dbReference>
<dbReference type="InterPro" id="IPR046450">
    <property type="entry name" value="PA_dom_sf"/>
</dbReference>
<evidence type="ECO:0000256" key="1">
    <source>
        <dbReference type="ARBA" id="ARBA00001947"/>
    </source>
</evidence>
<comment type="cofactor">
    <cofactor evidence="1">
        <name>Zn(2+)</name>
        <dbReference type="ChEBI" id="CHEBI:29105"/>
    </cofactor>
</comment>
<evidence type="ECO:0000256" key="4">
    <source>
        <dbReference type="ARBA" id="ARBA00022525"/>
    </source>
</evidence>
<evidence type="ECO:0000256" key="9">
    <source>
        <dbReference type="ARBA" id="ARBA00022833"/>
    </source>
</evidence>
<dbReference type="SUPFAM" id="SSF52025">
    <property type="entry name" value="PA domain"/>
    <property type="match status" value="1"/>
</dbReference>
<evidence type="ECO:0000259" key="13">
    <source>
        <dbReference type="Pfam" id="PF18962"/>
    </source>
</evidence>
<dbReference type="STRING" id="454006.SAMN05421825_3466"/>
<dbReference type="Pfam" id="PF02128">
    <property type="entry name" value="Peptidase_M36"/>
    <property type="match status" value="1"/>
</dbReference>
<dbReference type="OrthoDB" id="5377264at2"/>
<keyword evidence="11" id="KW-0865">Zymogen</keyword>
<organism evidence="14 15">
    <name type="scientific">Epilithonimonas hungarica</name>
    <dbReference type="NCBI Taxonomy" id="454006"/>
    <lineage>
        <taxon>Bacteria</taxon>
        <taxon>Pseudomonadati</taxon>
        <taxon>Bacteroidota</taxon>
        <taxon>Flavobacteriia</taxon>
        <taxon>Flavobacteriales</taxon>
        <taxon>Weeksellaceae</taxon>
        <taxon>Chryseobacterium group</taxon>
        <taxon>Epilithonimonas</taxon>
    </lineage>
</organism>
<keyword evidence="9" id="KW-0862">Zinc</keyword>
<evidence type="ECO:0000256" key="5">
    <source>
        <dbReference type="ARBA" id="ARBA00022670"/>
    </source>
</evidence>
<keyword evidence="10" id="KW-0482">Metalloprotease</keyword>
<evidence type="ECO:0000256" key="8">
    <source>
        <dbReference type="ARBA" id="ARBA00022801"/>
    </source>
</evidence>
<dbReference type="InterPro" id="IPR001842">
    <property type="entry name" value="Peptidase_M36"/>
</dbReference>
<dbReference type="Gene3D" id="3.10.170.10">
    <property type="match status" value="1"/>
</dbReference>
<keyword evidence="4" id="KW-0964">Secreted</keyword>
<evidence type="ECO:0000256" key="7">
    <source>
        <dbReference type="ARBA" id="ARBA00022729"/>
    </source>
</evidence>
<evidence type="ECO:0000256" key="11">
    <source>
        <dbReference type="ARBA" id="ARBA00023145"/>
    </source>
</evidence>
<dbReference type="InterPro" id="IPR027268">
    <property type="entry name" value="Peptidase_M4/M1_CTD_sf"/>
</dbReference>
<comment type="similarity">
    <text evidence="3">Belongs to the peptidase M36 family.</text>
</comment>
<dbReference type="NCBIfam" id="NF038113">
    <property type="entry name" value="T9SSA_dep_M36"/>
    <property type="match status" value="1"/>
</dbReference>
<reference evidence="15" key="1">
    <citation type="submission" date="2016-10" db="EMBL/GenBank/DDBJ databases">
        <authorList>
            <person name="Varghese N."/>
            <person name="Submissions S."/>
        </authorList>
    </citation>
    <scope>NUCLEOTIDE SEQUENCE [LARGE SCALE GENOMIC DNA]</scope>
    <source>
        <strain evidence="15">DSM 19684</strain>
    </source>
</reference>
<protein>
    <submittedName>
        <fullName evidence="14">Por secretion system C-terminal sorting domain-containing protein</fullName>
    </submittedName>
</protein>
<keyword evidence="7" id="KW-0732">Signal</keyword>
<dbReference type="PANTHER" id="PTHR33478:SF1">
    <property type="entry name" value="EXTRACELLULAR METALLOPROTEINASE MEP"/>
    <property type="match status" value="1"/>
</dbReference>
<dbReference type="InterPro" id="IPR050371">
    <property type="entry name" value="Fungal_virulence_M36"/>
</dbReference>
<feature type="domain" description="Secretion system C-terminal sorting" evidence="13">
    <location>
        <begin position="788"/>
        <end position="862"/>
    </location>
</feature>
<dbReference type="AlphaFoldDB" id="A0A1G7ULQ8"/>
<keyword evidence="8" id="KW-0378">Hydrolase</keyword>
<evidence type="ECO:0000256" key="10">
    <source>
        <dbReference type="ARBA" id="ARBA00023049"/>
    </source>
</evidence>
<evidence type="ECO:0000259" key="12">
    <source>
        <dbReference type="Pfam" id="PF02225"/>
    </source>
</evidence>
<dbReference type="Pfam" id="PF02225">
    <property type="entry name" value="PA"/>
    <property type="match status" value="1"/>
</dbReference>
<dbReference type="NCBIfam" id="TIGR04183">
    <property type="entry name" value="Por_Secre_tail"/>
    <property type="match status" value="1"/>
</dbReference>
<keyword evidence="15" id="KW-1185">Reference proteome</keyword>